<reference evidence="2" key="1">
    <citation type="submission" date="2020-10" db="EMBL/GenBank/DDBJ databases">
        <authorList>
            <person name="Gilroy R."/>
        </authorList>
    </citation>
    <scope>NUCLEOTIDE SEQUENCE</scope>
    <source>
        <strain evidence="2">17213</strain>
    </source>
</reference>
<gene>
    <name evidence="2" type="ORF">IAB19_03595</name>
</gene>
<proteinExistence type="predicted"/>
<protein>
    <recommendedName>
        <fullName evidence="4">Motility protein</fullName>
    </recommendedName>
</protein>
<sequence>MSSISGLSSDFGSQSLALAMTKRANDEQGQQALQLLEGAAQSVQQIKAAAPAPSSNGSLGANIDIKV</sequence>
<name>A0A9D9GTS4_9GAMM</name>
<accession>A0A9D9GTS4</accession>
<evidence type="ECO:0008006" key="4">
    <source>
        <dbReference type="Google" id="ProtNLM"/>
    </source>
</evidence>
<dbReference type="AlphaFoldDB" id="A0A9D9GTS4"/>
<evidence type="ECO:0000313" key="2">
    <source>
        <dbReference type="EMBL" id="MBO8415450.1"/>
    </source>
</evidence>
<dbReference type="Proteomes" id="UP000823631">
    <property type="component" value="Unassembled WGS sequence"/>
</dbReference>
<feature type="region of interest" description="Disordered" evidence="1">
    <location>
        <begin position="47"/>
        <end position="67"/>
    </location>
</feature>
<evidence type="ECO:0000256" key="1">
    <source>
        <dbReference type="SAM" id="MobiDB-lite"/>
    </source>
</evidence>
<comment type="caution">
    <text evidence="2">The sequence shown here is derived from an EMBL/GenBank/DDBJ whole genome shotgun (WGS) entry which is preliminary data.</text>
</comment>
<dbReference type="EMBL" id="JADINH010000075">
    <property type="protein sequence ID" value="MBO8415450.1"/>
    <property type="molecule type" value="Genomic_DNA"/>
</dbReference>
<reference evidence="2" key="2">
    <citation type="journal article" date="2021" name="PeerJ">
        <title>Extensive microbial diversity within the chicken gut microbiome revealed by metagenomics and culture.</title>
        <authorList>
            <person name="Gilroy R."/>
            <person name="Ravi A."/>
            <person name="Getino M."/>
            <person name="Pursley I."/>
            <person name="Horton D.L."/>
            <person name="Alikhan N.F."/>
            <person name="Baker D."/>
            <person name="Gharbi K."/>
            <person name="Hall N."/>
            <person name="Watson M."/>
            <person name="Adriaenssens E.M."/>
            <person name="Foster-Nyarko E."/>
            <person name="Jarju S."/>
            <person name="Secka A."/>
            <person name="Antonio M."/>
            <person name="Oren A."/>
            <person name="Chaudhuri R.R."/>
            <person name="La Ragione R."/>
            <person name="Hildebrand F."/>
            <person name="Pallen M.J."/>
        </authorList>
    </citation>
    <scope>NUCLEOTIDE SEQUENCE</scope>
    <source>
        <strain evidence="2">17213</strain>
    </source>
</reference>
<evidence type="ECO:0000313" key="3">
    <source>
        <dbReference type="Proteomes" id="UP000823631"/>
    </source>
</evidence>
<organism evidence="2 3">
    <name type="scientific">Candidatus Avisuccinivibrio stercorigallinarum</name>
    <dbReference type="NCBI Taxonomy" id="2840704"/>
    <lineage>
        <taxon>Bacteria</taxon>
        <taxon>Pseudomonadati</taxon>
        <taxon>Pseudomonadota</taxon>
        <taxon>Gammaproteobacteria</taxon>
        <taxon>Aeromonadales</taxon>
        <taxon>Succinivibrionaceae</taxon>
        <taxon>Succinivibrionaceae incertae sedis</taxon>
        <taxon>Candidatus Avisuccinivibrio</taxon>
    </lineage>
</organism>